<feature type="transmembrane region" description="Helical" evidence="12">
    <location>
        <begin position="72"/>
        <end position="93"/>
    </location>
</feature>
<comment type="subcellular location">
    <subcellularLocation>
        <location evidence="1 12">Endoplasmic reticulum membrane</location>
        <topology evidence="1 12">Multi-pass membrane protein</topology>
    </subcellularLocation>
</comment>
<evidence type="ECO:0000256" key="4">
    <source>
        <dbReference type="ARBA" id="ARBA00022676"/>
    </source>
</evidence>
<dbReference type="EMBL" id="LFJN01000033">
    <property type="protein sequence ID" value="KPI36200.1"/>
    <property type="molecule type" value="Genomic_DNA"/>
</dbReference>
<evidence type="ECO:0000256" key="13">
    <source>
        <dbReference type="SAM" id="MobiDB-lite"/>
    </source>
</evidence>
<evidence type="ECO:0000256" key="10">
    <source>
        <dbReference type="ARBA" id="ARBA00044721"/>
    </source>
</evidence>
<dbReference type="STRING" id="1664694.A0A0N1HIX7"/>
<evidence type="ECO:0000256" key="12">
    <source>
        <dbReference type="RuleBase" id="RU363075"/>
    </source>
</evidence>
<evidence type="ECO:0000256" key="1">
    <source>
        <dbReference type="ARBA" id="ARBA00004477"/>
    </source>
</evidence>
<comment type="caution">
    <text evidence="14">The sequence shown here is derived from an EMBL/GenBank/DDBJ whole genome shotgun (WGS) entry which is preliminary data.</text>
</comment>
<evidence type="ECO:0000256" key="8">
    <source>
        <dbReference type="ARBA" id="ARBA00022989"/>
    </source>
</evidence>
<keyword evidence="9 12" id="KW-0472">Membrane</keyword>
<keyword evidence="5 14" id="KW-0808">Transferase</keyword>
<accession>A0A0N1HIX7</accession>
<protein>
    <recommendedName>
        <fullName evidence="12">Mannosyltransferase</fullName>
        <ecNumber evidence="12">2.4.1.-</ecNumber>
    </recommendedName>
</protein>
<dbReference type="PANTHER" id="PTHR22760">
    <property type="entry name" value="GLYCOSYLTRANSFERASE"/>
    <property type="match status" value="1"/>
</dbReference>
<dbReference type="Proteomes" id="UP000038010">
    <property type="component" value="Unassembled WGS sequence"/>
</dbReference>
<feature type="transmembrane region" description="Helical" evidence="12">
    <location>
        <begin position="341"/>
        <end position="360"/>
    </location>
</feature>
<evidence type="ECO:0000256" key="9">
    <source>
        <dbReference type="ARBA" id="ARBA00023136"/>
    </source>
</evidence>
<keyword evidence="7 12" id="KW-0256">Endoplasmic reticulum</keyword>
<comment type="catalytic activity">
    <reaction evidence="11">
        <text>an alpha-D-Man-(1-&gt;2)-alpha-D-Man-(1-&gt;2)-alpha-D-Man-(1-&gt;3)-[alpha-D-Man-(1-&gt;2)-alpha-D-Man-(1-&gt;3)-alpha-D-Man-(1-&gt;6)]-beta-D-Man-(1-&gt;4)-beta-D-GlcNAc-(1-&gt;4)-alpha-D-GlcNAc-diphospho-di-trans,poly-cis-dolichol + a di-trans,poly-cis-dolichyl beta-D-mannosyl phosphate = an alpha-D-Man-(1-&gt;2)-alpha-D-Man-(1-&gt;2)-alpha-D-Man-(1-&gt;3)-[alpha-D-Man-(1-&gt;2)-alpha-D-Man-(1-&gt;3)-[alpha-D-Man-(1-&gt;6)]-alpha-D-Man-(1-&gt;6)]-beta-D-Man-(1-&gt;4)-beta-D-GlcNAc-(1-&gt;4)-alpha-D-GlcNAc-diphospho-di-trans,poly-cis-dolichol + a di-trans,poly-cis-dolichyl phosphate + H(+)</text>
        <dbReference type="Rhea" id="RHEA:29535"/>
        <dbReference type="Rhea" id="RHEA-COMP:19498"/>
        <dbReference type="Rhea" id="RHEA-COMP:19501"/>
        <dbReference type="Rhea" id="RHEA-COMP:19518"/>
        <dbReference type="Rhea" id="RHEA-COMP:19519"/>
        <dbReference type="ChEBI" id="CHEBI:15378"/>
        <dbReference type="ChEBI" id="CHEBI:57683"/>
        <dbReference type="ChEBI" id="CHEBI:58211"/>
        <dbReference type="ChEBI" id="CHEBI:132517"/>
        <dbReference type="ChEBI" id="CHEBI:132519"/>
        <dbReference type="EC" id="2.4.1.260"/>
    </reaction>
    <physiologicalReaction direction="left-to-right" evidence="11">
        <dbReference type="Rhea" id="RHEA:29536"/>
    </physiologicalReaction>
</comment>
<evidence type="ECO:0000313" key="15">
    <source>
        <dbReference type="Proteomes" id="UP000038010"/>
    </source>
</evidence>
<evidence type="ECO:0000256" key="7">
    <source>
        <dbReference type="ARBA" id="ARBA00022824"/>
    </source>
</evidence>
<evidence type="ECO:0000256" key="6">
    <source>
        <dbReference type="ARBA" id="ARBA00022692"/>
    </source>
</evidence>
<comment type="similarity">
    <text evidence="3 12">Belongs to the glycosyltransferase 22 family.</text>
</comment>
<feature type="transmembrane region" description="Helical" evidence="12">
    <location>
        <begin position="99"/>
        <end position="118"/>
    </location>
</feature>
<dbReference type="GO" id="GO:0052917">
    <property type="term" value="F:dol-P-Man:Man(7)GlcNAc(2)-PP-Dol alpha-1,6-mannosyltransferase activity"/>
    <property type="evidence" value="ECO:0007669"/>
    <property type="project" value="UniProtKB-EC"/>
</dbReference>
<proteinExistence type="inferred from homology"/>
<dbReference type="GO" id="GO:0005789">
    <property type="term" value="C:endoplasmic reticulum membrane"/>
    <property type="evidence" value="ECO:0007669"/>
    <property type="project" value="UniProtKB-SubCell"/>
</dbReference>
<dbReference type="GeneID" id="28741330"/>
<evidence type="ECO:0000256" key="5">
    <source>
        <dbReference type="ARBA" id="ARBA00022679"/>
    </source>
</evidence>
<dbReference type="VEuPathDB" id="FungiDB:AB675_8958"/>
<feature type="transmembrane region" description="Helical" evidence="12">
    <location>
        <begin position="222"/>
        <end position="244"/>
    </location>
</feature>
<feature type="transmembrane region" description="Helical" evidence="12">
    <location>
        <begin position="139"/>
        <end position="162"/>
    </location>
</feature>
<feature type="transmembrane region" description="Helical" evidence="12">
    <location>
        <begin position="317"/>
        <end position="335"/>
    </location>
</feature>
<comment type="function">
    <text evidence="10">Mannosyltransferase that operates in the biosynthetic pathway of dolichol-linked oligosaccharides, the glycan precursors employed in protein asparagine (N)-glycosylation. The assembly of dolichol-linked oligosaccharides begins on the cytosolic side of the endoplasmic reticulum membrane and finishes in its lumen. The sequential addition of sugars to dolichol pyrophosphate produces dolichol-linked oligosaccharides containing fourteen sugars, including two GlcNAcs, nine mannoses and three glucoses. Once assembled, the oligosaccharide is transferred from the lipid to nascent proteins by oligosaccharyltransferases. In the lumen of the endoplasmic reticulum, adds the eighth mannose residue in an alpha-1,6 linkage onto Man(7)GlcNAc(2)-PP-dolichol to produce Man(8)GlcNAc(2)-PP-dolichol.</text>
</comment>
<keyword evidence="8 12" id="KW-1133">Transmembrane helix</keyword>
<feature type="region of interest" description="Disordered" evidence="13">
    <location>
        <begin position="446"/>
        <end position="467"/>
    </location>
</feature>
<sequence>MRIEAWHAGVILIPTLVLLHLVVAPYNKVEESFNIQAAHDFLTYGISLDRPVARIKAFYDHVKFPGAVPRTFIGALVLAGLSNPFVALLSLDLPQQQTLVRAVLGLLTAASVVFYAFGVRKAYGKVTASWFVAFQASQFHVTFYASRTLPNTFAFVLTTFALRFTLPEPASRMSPTKRLRLAIYIMTITTIIFRSEIALLLAGHGLLALLPSTSLARAISTVRSVLLPAVLTATVAGLLLTVSIDTFMWQTSRFVWPEAAAFLSNVFPPPGSQGASAWGTSPWHWYLTSAIPRLTPTPALLLLPISAVLVPTLRQTLLPLLLPVGVYVTLYSILPHKETRFLFPIVPTLNTVLALVATHSTNRISRSRLQQLVTLSLIVSTTITFLVSHLILLPLSALTYPGGASLSLVHANAAQTPHVMRQSDVHVHLTNLALQTGVTRFLEHRAPTPHHRDHSEPRKGMMSASTPRFRYDKSTNATGLYLKAGFWARFDYIVVEEAVAADVVQIFQTVTDNMDDLSWSTVARVPGLGRPVLTNIVEARRNAPNKSRRDSLQDLFSRMYGRGSLLARLFTEVHGAARQVLAEDAWVPSSGGRSLTRGWWVEWAGTEEGALVVMQQRRRR</sequence>
<organism evidence="14 15">
    <name type="scientific">Cyphellophora attinorum</name>
    <dbReference type="NCBI Taxonomy" id="1664694"/>
    <lineage>
        <taxon>Eukaryota</taxon>
        <taxon>Fungi</taxon>
        <taxon>Dikarya</taxon>
        <taxon>Ascomycota</taxon>
        <taxon>Pezizomycotina</taxon>
        <taxon>Eurotiomycetes</taxon>
        <taxon>Chaetothyriomycetidae</taxon>
        <taxon>Chaetothyriales</taxon>
        <taxon>Cyphellophoraceae</taxon>
        <taxon>Cyphellophora</taxon>
    </lineage>
</organism>
<feature type="transmembrane region" description="Helical" evidence="12">
    <location>
        <begin position="372"/>
        <end position="392"/>
    </location>
</feature>
<dbReference type="UniPathway" id="UPA00378"/>
<dbReference type="OrthoDB" id="19039at2759"/>
<dbReference type="PANTHER" id="PTHR22760:SF1">
    <property type="entry name" value="DOL-P-MAN:MAN(7)GLCNAC(2)-PP-DOL ALPHA-1,6-MANNOSYLTRANSFERASE"/>
    <property type="match status" value="1"/>
</dbReference>
<feature type="transmembrane region" description="Helical" evidence="12">
    <location>
        <begin position="182"/>
        <end position="210"/>
    </location>
</feature>
<evidence type="ECO:0000256" key="3">
    <source>
        <dbReference type="ARBA" id="ARBA00007063"/>
    </source>
</evidence>
<keyword evidence="15" id="KW-1185">Reference proteome</keyword>
<gene>
    <name evidence="14" type="ORF">AB675_8958</name>
</gene>
<dbReference type="InterPro" id="IPR005599">
    <property type="entry name" value="GPI_mannosylTrfase"/>
</dbReference>
<keyword evidence="4 12" id="KW-0328">Glycosyltransferase</keyword>
<name>A0A0N1HIX7_9EURO</name>
<feature type="transmembrane region" description="Helical" evidence="12">
    <location>
        <begin position="6"/>
        <end position="26"/>
    </location>
</feature>
<evidence type="ECO:0000313" key="14">
    <source>
        <dbReference type="EMBL" id="KPI36200.1"/>
    </source>
</evidence>
<evidence type="ECO:0000256" key="11">
    <source>
        <dbReference type="ARBA" id="ARBA00048899"/>
    </source>
</evidence>
<comment type="pathway">
    <text evidence="2">Protein modification; protein glycosylation.</text>
</comment>
<reference evidence="14 15" key="1">
    <citation type="submission" date="2015-06" db="EMBL/GenBank/DDBJ databases">
        <title>Draft genome of the ant-associated black yeast Phialophora attae CBS 131958.</title>
        <authorList>
            <person name="Moreno L.F."/>
            <person name="Stielow B.J."/>
            <person name="de Hoog S."/>
            <person name="Vicente V.A."/>
            <person name="Weiss V.A."/>
            <person name="de Vries M."/>
            <person name="Cruz L.M."/>
            <person name="Souza E.M."/>
        </authorList>
    </citation>
    <scope>NUCLEOTIDE SEQUENCE [LARGE SCALE GENOMIC DNA]</scope>
    <source>
        <strain evidence="14 15">CBS 131958</strain>
    </source>
</reference>
<evidence type="ECO:0000256" key="2">
    <source>
        <dbReference type="ARBA" id="ARBA00004922"/>
    </source>
</evidence>
<dbReference type="GO" id="GO:0006487">
    <property type="term" value="P:protein N-linked glycosylation"/>
    <property type="evidence" value="ECO:0007669"/>
    <property type="project" value="TreeGrafter"/>
</dbReference>
<dbReference type="RefSeq" id="XP_017996163.1">
    <property type="nucleotide sequence ID" value="XM_018149450.1"/>
</dbReference>
<dbReference type="EC" id="2.4.1.-" evidence="12"/>
<dbReference type="Pfam" id="PF03901">
    <property type="entry name" value="Glyco_transf_22"/>
    <property type="match status" value="1"/>
</dbReference>
<dbReference type="AlphaFoldDB" id="A0A0N1HIX7"/>
<keyword evidence="6 12" id="KW-0812">Transmembrane</keyword>